<reference evidence="2 3" key="1">
    <citation type="submission" date="2014-11" db="EMBL/GenBank/DDBJ databases">
        <authorList>
            <person name="Zhu J."/>
            <person name="Qi W."/>
            <person name="Song R."/>
        </authorList>
    </citation>
    <scope>NUCLEOTIDE SEQUENCE [LARGE SCALE GENOMIC DNA]</scope>
</reference>
<dbReference type="Proteomes" id="UP000041254">
    <property type="component" value="Unassembled WGS sequence"/>
</dbReference>
<dbReference type="AlphaFoldDB" id="A0A0G4GXM0"/>
<dbReference type="InParanoid" id="A0A0G4GXM0"/>
<gene>
    <name evidence="2" type="ORF">Vbra_18962</name>
</gene>
<evidence type="ECO:0008006" key="4">
    <source>
        <dbReference type="Google" id="ProtNLM"/>
    </source>
</evidence>
<dbReference type="GO" id="GO:0005975">
    <property type="term" value="P:carbohydrate metabolic process"/>
    <property type="evidence" value="ECO:0007669"/>
    <property type="project" value="InterPro"/>
</dbReference>
<dbReference type="InterPro" id="IPR036962">
    <property type="entry name" value="Glyco_hydro_3_N_sf"/>
</dbReference>
<keyword evidence="1" id="KW-0378">Hydrolase</keyword>
<dbReference type="EMBL" id="CDMY01000863">
    <property type="protein sequence ID" value="CEM35726.1"/>
    <property type="molecule type" value="Genomic_DNA"/>
</dbReference>
<sequence>MGTTVAILGRQGVRKRHPAQAKNETATNSLDLLAANKARKRPASSYPGLRVISHTSPQSPLTCSDLSIPFLSNASVTNVTLEDWMMSYLVTNSEDNCPLHATIDRNPTVTRDEAEDVGGKPAHDVQAVSKVSKDAPMEAAIEDLVSRMTVKEKVIQIVMMLHSSVEPEQPKDYPLGAVLSGGGFFGGNDLHRPFPVVQQWLTQQGLRIRELCGGDPHASLR</sequence>
<protein>
    <recommendedName>
        <fullName evidence="4">Glycoside hydrolase family 3 N-terminal domain-containing protein</fullName>
    </recommendedName>
</protein>
<evidence type="ECO:0000313" key="2">
    <source>
        <dbReference type="EMBL" id="CEM35726.1"/>
    </source>
</evidence>
<dbReference type="InterPro" id="IPR017853">
    <property type="entry name" value="GH"/>
</dbReference>
<dbReference type="SUPFAM" id="SSF51445">
    <property type="entry name" value="(Trans)glycosidases"/>
    <property type="match status" value="1"/>
</dbReference>
<dbReference type="VEuPathDB" id="CryptoDB:Vbra_18962"/>
<organism evidence="2 3">
    <name type="scientific">Vitrella brassicaformis (strain CCMP3155)</name>
    <dbReference type="NCBI Taxonomy" id="1169540"/>
    <lineage>
        <taxon>Eukaryota</taxon>
        <taxon>Sar</taxon>
        <taxon>Alveolata</taxon>
        <taxon>Colpodellida</taxon>
        <taxon>Vitrellaceae</taxon>
        <taxon>Vitrella</taxon>
    </lineage>
</organism>
<dbReference type="Gene3D" id="3.20.20.300">
    <property type="entry name" value="Glycoside hydrolase, family 3, N-terminal domain"/>
    <property type="match status" value="1"/>
</dbReference>
<evidence type="ECO:0000256" key="1">
    <source>
        <dbReference type="ARBA" id="ARBA00022801"/>
    </source>
</evidence>
<dbReference type="GO" id="GO:0004553">
    <property type="term" value="F:hydrolase activity, hydrolyzing O-glycosyl compounds"/>
    <property type="evidence" value="ECO:0007669"/>
    <property type="project" value="InterPro"/>
</dbReference>
<proteinExistence type="predicted"/>
<accession>A0A0G4GXM0</accession>
<evidence type="ECO:0000313" key="3">
    <source>
        <dbReference type="Proteomes" id="UP000041254"/>
    </source>
</evidence>
<name>A0A0G4GXM0_VITBC</name>
<keyword evidence="3" id="KW-1185">Reference proteome</keyword>